<dbReference type="RefSeq" id="WP_122565442.1">
    <property type="nucleotide sequence ID" value="NZ_CP117425.1"/>
</dbReference>
<keyword evidence="2" id="KW-1185">Reference proteome</keyword>
<proteinExistence type="predicted"/>
<accession>A0ABY9FH05</accession>
<protein>
    <submittedName>
        <fullName evidence="1">Tail fiber assembly protein</fullName>
    </submittedName>
</protein>
<dbReference type="Proteomes" id="UP001224838">
    <property type="component" value="Chromosome"/>
</dbReference>
<reference evidence="1 2" key="1">
    <citation type="submission" date="2023-02" db="EMBL/GenBank/DDBJ databases">
        <title>Evolution of Hrp T3SS in non-pathogenic Pseudomonas fluorescens.</title>
        <authorList>
            <person name="Liao K."/>
            <person name="Wei H."/>
            <person name="Gu Y."/>
        </authorList>
    </citation>
    <scope>NUCLEOTIDE SEQUENCE [LARGE SCALE GENOMIC DNA]</scope>
    <source>
        <strain evidence="1 2">FP2034</strain>
    </source>
</reference>
<evidence type="ECO:0000313" key="1">
    <source>
        <dbReference type="EMBL" id="WLH02375.1"/>
    </source>
</evidence>
<sequence>MKKYARVVDGKVDNIYETVNPISEEFPADQLWIDVTGSSSTEVDYDYNAVNTDGIWSFNSGFPWPQTALAEQMRNEKARRLDSVMTRVASSGLQFKVDLGVATAAEQAYLIAFKEYCVAFTQVNKQPAFPLSIVWPELP</sequence>
<gene>
    <name evidence="1" type="ORF">PSH92_05750</name>
</gene>
<organism evidence="1 2">
    <name type="scientific">Pseudomonas beijingensis</name>
    <dbReference type="NCBI Taxonomy" id="2954101"/>
    <lineage>
        <taxon>Bacteria</taxon>
        <taxon>Pseudomonadati</taxon>
        <taxon>Pseudomonadota</taxon>
        <taxon>Gammaproteobacteria</taxon>
        <taxon>Pseudomonadales</taxon>
        <taxon>Pseudomonadaceae</taxon>
        <taxon>Pseudomonas</taxon>
    </lineage>
</organism>
<dbReference type="EMBL" id="CP117451">
    <property type="protein sequence ID" value="WLH02375.1"/>
    <property type="molecule type" value="Genomic_DNA"/>
</dbReference>
<evidence type="ECO:0000313" key="2">
    <source>
        <dbReference type="Proteomes" id="UP001224838"/>
    </source>
</evidence>
<dbReference type="InterPro" id="IPR003458">
    <property type="entry name" value="Phage_T4_Gp38_tail_assem"/>
</dbReference>
<dbReference type="Pfam" id="PF02413">
    <property type="entry name" value="Caudo_TAP"/>
    <property type="match status" value="1"/>
</dbReference>
<name>A0ABY9FH05_9PSED</name>